<evidence type="ECO:0000313" key="5">
    <source>
        <dbReference type="Proteomes" id="UP001367508"/>
    </source>
</evidence>
<protein>
    <recommendedName>
        <fullName evidence="6">GDSL esterase/lipase</fullName>
    </recommendedName>
</protein>
<keyword evidence="5" id="KW-1185">Reference proteome</keyword>
<dbReference type="PANTHER" id="PTHR45648:SF137">
    <property type="entry name" value="GDSL-LIKE LIPASE_ACYLHYDROLASE"/>
    <property type="match status" value="1"/>
</dbReference>
<comment type="caution">
    <text evidence="4">The sequence shown here is derived from an EMBL/GenBank/DDBJ whole genome shotgun (WGS) entry which is preliminary data.</text>
</comment>
<evidence type="ECO:0008006" key="6">
    <source>
        <dbReference type="Google" id="ProtNLM"/>
    </source>
</evidence>
<dbReference type="GO" id="GO:0016788">
    <property type="term" value="F:hydrolase activity, acting on ester bonds"/>
    <property type="evidence" value="ECO:0007669"/>
    <property type="project" value="InterPro"/>
</dbReference>
<evidence type="ECO:0000256" key="2">
    <source>
        <dbReference type="ARBA" id="ARBA00022801"/>
    </source>
</evidence>
<dbReference type="InterPro" id="IPR036514">
    <property type="entry name" value="SGNH_hydro_sf"/>
</dbReference>
<evidence type="ECO:0000256" key="3">
    <source>
        <dbReference type="ARBA" id="ARBA00022963"/>
    </source>
</evidence>
<keyword evidence="3" id="KW-0443">Lipid metabolism</keyword>
<dbReference type="PANTHER" id="PTHR45648">
    <property type="entry name" value="GDSL LIPASE/ACYLHYDROLASE FAMILY PROTEIN (AFU_ORTHOLOGUE AFUA_4G14700)"/>
    <property type="match status" value="1"/>
</dbReference>
<dbReference type="EMBL" id="JAYMYQ010000001">
    <property type="protein sequence ID" value="KAK7360274.1"/>
    <property type="molecule type" value="Genomic_DNA"/>
</dbReference>
<keyword evidence="3" id="KW-0442">Lipid degradation</keyword>
<evidence type="ECO:0000313" key="4">
    <source>
        <dbReference type="EMBL" id="KAK7360274.1"/>
    </source>
</evidence>
<comment type="similarity">
    <text evidence="1">Belongs to the 'GDSL' lipolytic enzyme family.</text>
</comment>
<dbReference type="Gene3D" id="3.40.50.1110">
    <property type="entry name" value="SGNH hydrolase"/>
    <property type="match status" value="1"/>
</dbReference>
<organism evidence="4 5">
    <name type="scientific">Canavalia gladiata</name>
    <name type="common">Sword bean</name>
    <name type="synonym">Dolichos gladiatus</name>
    <dbReference type="NCBI Taxonomy" id="3824"/>
    <lineage>
        <taxon>Eukaryota</taxon>
        <taxon>Viridiplantae</taxon>
        <taxon>Streptophyta</taxon>
        <taxon>Embryophyta</taxon>
        <taxon>Tracheophyta</taxon>
        <taxon>Spermatophyta</taxon>
        <taxon>Magnoliopsida</taxon>
        <taxon>eudicotyledons</taxon>
        <taxon>Gunneridae</taxon>
        <taxon>Pentapetalae</taxon>
        <taxon>rosids</taxon>
        <taxon>fabids</taxon>
        <taxon>Fabales</taxon>
        <taxon>Fabaceae</taxon>
        <taxon>Papilionoideae</taxon>
        <taxon>50 kb inversion clade</taxon>
        <taxon>NPAAA clade</taxon>
        <taxon>indigoferoid/millettioid clade</taxon>
        <taxon>Phaseoleae</taxon>
        <taxon>Canavalia</taxon>
    </lineage>
</organism>
<gene>
    <name evidence="4" type="ORF">VNO77_02257</name>
</gene>
<sequence length="227" mass="24540">MLDVHLAHGSQDPPTLFIFGDSAVDVGTNNFLSSKAKANFAYNGIDFYHSTPNGRFTNGFNLADQIARKFGHKQSPPPFLALEKNESSFKNNILQGVNFAWGGGGLESLVKQGEAISLGKQVEQFTWVSGNISEILGPAKAATFISMAVLIFSVGSNDLFEFARNDSGAIGFGKDRYLKLLRFEYSSHIEKIYELGARRFGVLGVAAIGCCPDMRSGNGGEVCDPTQ</sequence>
<dbReference type="InterPro" id="IPR001087">
    <property type="entry name" value="GDSL"/>
</dbReference>
<dbReference type="InterPro" id="IPR051058">
    <property type="entry name" value="GDSL_Est/Lipase"/>
</dbReference>
<keyword evidence="2" id="KW-0378">Hydrolase</keyword>
<dbReference type="Pfam" id="PF00657">
    <property type="entry name" value="Lipase_GDSL"/>
    <property type="match status" value="1"/>
</dbReference>
<dbReference type="AlphaFoldDB" id="A0AAN9R727"/>
<accession>A0AAN9R727</accession>
<dbReference type="Proteomes" id="UP001367508">
    <property type="component" value="Unassembled WGS sequence"/>
</dbReference>
<name>A0AAN9R727_CANGL</name>
<dbReference type="GO" id="GO:0016042">
    <property type="term" value="P:lipid catabolic process"/>
    <property type="evidence" value="ECO:0007669"/>
    <property type="project" value="UniProtKB-KW"/>
</dbReference>
<proteinExistence type="inferred from homology"/>
<reference evidence="4 5" key="1">
    <citation type="submission" date="2024-01" db="EMBL/GenBank/DDBJ databases">
        <title>The genomes of 5 underutilized Papilionoideae crops provide insights into root nodulation and disease resistanc.</title>
        <authorList>
            <person name="Jiang F."/>
        </authorList>
    </citation>
    <scope>NUCLEOTIDE SEQUENCE [LARGE SCALE GENOMIC DNA]</scope>
    <source>
        <strain evidence="4">LVBAO_FW01</strain>
        <tissue evidence="4">Leaves</tissue>
    </source>
</reference>
<evidence type="ECO:0000256" key="1">
    <source>
        <dbReference type="ARBA" id="ARBA00008668"/>
    </source>
</evidence>